<proteinExistence type="predicted"/>
<evidence type="ECO:0000259" key="2">
    <source>
        <dbReference type="Pfam" id="PF13472"/>
    </source>
</evidence>
<accession>D8LJK3</accession>
<dbReference type="EMBL" id="FN649737">
    <property type="protein sequence ID" value="CBN77030.1"/>
    <property type="molecule type" value="Genomic_DNA"/>
</dbReference>
<feature type="domain" description="SGNH hydrolase-type esterase" evidence="2">
    <location>
        <begin position="97"/>
        <end position="284"/>
    </location>
</feature>
<dbReference type="Gene3D" id="3.40.50.1110">
    <property type="entry name" value="SGNH hydrolase"/>
    <property type="match status" value="1"/>
</dbReference>
<dbReference type="InterPro" id="IPR036514">
    <property type="entry name" value="SGNH_hydro_sf"/>
</dbReference>
<dbReference type="CDD" id="cd00229">
    <property type="entry name" value="SGNH_hydrolase"/>
    <property type="match status" value="1"/>
</dbReference>
<reference evidence="3 4" key="1">
    <citation type="journal article" date="2010" name="Nature">
        <title>The Ectocarpus genome and the independent evolution of multicellularity in brown algae.</title>
        <authorList>
            <person name="Cock J.M."/>
            <person name="Sterck L."/>
            <person name="Rouze P."/>
            <person name="Scornet D."/>
            <person name="Allen A.E."/>
            <person name="Amoutzias G."/>
            <person name="Anthouard V."/>
            <person name="Artiguenave F."/>
            <person name="Aury J.M."/>
            <person name="Badger J.H."/>
            <person name="Beszteri B."/>
            <person name="Billiau K."/>
            <person name="Bonnet E."/>
            <person name="Bothwell J.H."/>
            <person name="Bowler C."/>
            <person name="Boyen C."/>
            <person name="Brownlee C."/>
            <person name="Carrano C.J."/>
            <person name="Charrier B."/>
            <person name="Cho G.Y."/>
            <person name="Coelho S.M."/>
            <person name="Collen J."/>
            <person name="Corre E."/>
            <person name="Da Silva C."/>
            <person name="Delage L."/>
            <person name="Delaroque N."/>
            <person name="Dittami S.M."/>
            <person name="Doulbeau S."/>
            <person name="Elias M."/>
            <person name="Farnham G."/>
            <person name="Gachon C.M."/>
            <person name="Gschloessl B."/>
            <person name="Heesch S."/>
            <person name="Jabbari K."/>
            <person name="Jubin C."/>
            <person name="Kawai H."/>
            <person name="Kimura K."/>
            <person name="Kloareg B."/>
            <person name="Kupper F.C."/>
            <person name="Lang D."/>
            <person name="Le Bail A."/>
            <person name="Leblanc C."/>
            <person name="Lerouge P."/>
            <person name="Lohr M."/>
            <person name="Lopez P.J."/>
            <person name="Martens C."/>
            <person name="Maumus F."/>
            <person name="Michel G."/>
            <person name="Miranda-Saavedra D."/>
            <person name="Morales J."/>
            <person name="Moreau H."/>
            <person name="Motomura T."/>
            <person name="Nagasato C."/>
            <person name="Napoli C.A."/>
            <person name="Nelson D.R."/>
            <person name="Nyvall-Collen P."/>
            <person name="Peters A.F."/>
            <person name="Pommier C."/>
            <person name="Potin P."/>
            <person name="Poulain J."/>
            <person name="Quesneville H."/>
            <person name="Read B."/>
            <person name="Rensing S.A."/>
            <person name="Ritter A."/>
            <person name="Rousvoal S."/>
            <person name="Samanta M."/>
            <person name="Samson G."/>
            <person name="Schroeder D.C."/>
            <person name="Segurens B."/>
            <person name="Strittmatter M."/>
            <person name="Tonon T."/>
            <person name="Tregear J.W."/>
            <person name="Valentin K."/>
            <person name="von Dassow P."/>
            <person name="Yamagishi T."/>
            <person name="Van de Peer Y."/>
            <person name="Wincker P."/>
        </authorList>
    </citation>
    <scope>NUCLEOTIDE SEQUENCE [LARGE SCALE GENOMIC DNA]</scope>
    <source>
        <strain evidence="4">Ec32 / CCAP1310/4</strain>
    </source>
</reference>
<protein>
    <recommendedName>
        <fullName evidence="2">SGNH hydrolase-type esterase domain-containing protein</fullName>
    </recommendedName>
</protein>
<dbReference type="Proteomes" id="UP000002630">
    <property type="component" value="Linkage Group LG12"/>
</dbReference>
<gene>
    <name evidence="3" type="ORF">Esi_0026_0063</name>
</gene>
<evidence type="ECO:0000256" key="1">
    <source>
        <dbReference type="SAM" id="SignalP"/>
    </source>
</evidence>
<name>D8LJK3_ECTSI</name>
<dbReference type="PANTHER" id="PTHR34407:SF1">
    <property type="entry name" value="SGNH HYDROLASE-TYPE ESTERASE DOMAIN-CONTAINING PROTEIN"/>
    <property type="match status" value="1"/>
</dbReference>
<dbReference type="PANTHER" id="PTHR34407">
    <property type="entry name" value="EXPRESSED PROTEIN"/>
    <property type="match status" value="1"/>
</dbReference>
<feature type="signal peptide" evidence="1">
    <location>
        <begin position="1"/>
        <end position="21"/>
    </location>
</feature>
<dbReference type="InterPro" id="IPR013830">
    <property type="entry name" value="SGNH_hydro"/>
</dbReference>
<feature type="chain" id="PRO_5003117208" description="SGNH hydrolase-type esterase domain-containing protein" evidence="1">
    <location>
        <begin position="22"/>
        <end position="506"/>
    </location>
</feature>
<keyword evidence="4" id="KW-1185">Reference proteome</keyword>
<keyword evidence="1" id="KW-0732">Signal</keyword>
<dbReference type="OrthoDB" id="544608at2759"/>
<dbReference type="EMBL" id="FN648442">
    <property type="protein sequence ID" value="CBN77030.1"/>
    <property type="molecule type" value="Genomic_DNA"/>
</dbReference>
<dbReference type="OMA" id="AMAHCAR"/>
<dbReference type="AlphaFoldDB" id="D8LJK3"/>
<dbReference type="InParanoid" id="D8LJK3"/>
<sequence>MDAVFLALAGVLLTASPTADAAEAAPALDLSSSVGYQCWETHGVFECDCFHDETLTLDPYPLKPEMFARAIRYSTSDLSLHRAFRRARGRGVLKVVVLGGSVTYGHDCSSPAGLKGNGCAWPHRVEQWFQEEYEDLDIEVTNASVPKYGVMQFLHKLLDKALPVDLEVDLIIVDFGVNDAVIEEFEYNLEYLRMAHELLIRYVRDTMFHSPALLYAESFIAPFRSLESPWQSENMAEVHASVTQKHDIPMVSFRDAVWPKKEDYAAAEDIWGHSVHPDWQVHQLMADVVAYYLQLSYARFLEVYGPLPNPSPSEKELQRFKGGMGCLANPRSSVLELGSYLDAPPPEELVSVTGWSVLKLSGEAGLTGFRKYATDPAVATFELVCDGGVGLLDIEYLVSYAGMGAVMVEIEAGPTAEDLQDEGISSTSTVIVDGLWDSHASVSSFETIPIPDAGGGGNVRVSLRILSAEEEHSSSSSRLFDFKGDEDREKEVRGDRKFKLISLQCC</sequence>
<dbReference type="SUPFAM" id="SSF52266">
    <property type="entry name" value="SGNH hydrolase"/>
    <property type="match status" value="1"/>
</dbReference>
<organism evidence="3 4">
    <name type="scientific">Ectocarpus siliculosus</name>
    <name type="common">Brown alga</name>
    <name type="synonym">Conferva siliculosa</name>
    <dbReference type="NCBI Taxonomy" id="2880"/>
    <lineage>
        <taxon>Eukaryota</taxon>
        <taxon>Sar</taxon>
        <taxon>Stramenopiles</taxon>
        <taxon>Ochrophyta</taxon>
        <taxon>PX clade</taxon>
        <taxon>Phaeophyceae</taxon>
        <taxon>Ectocarpales</taxon>
        <taxon>Ectocarpaceae</taxon>
        <taxon>Ectocarpus</taxon>
    </lineage>
</organism>
<evidence type="ECO:0000313" key="3">
    <source>
        <dbReference type="EMBL" id="CBN77030.1"/>
    </source>
</evidence>
<evidence type="ECO:0000313" key="4">
    <source>
        <dbReference type="Proteomes" id="UP000002630"/>
    </source>
</evidence>
<dbReference type="Pfam" id="PF13472">
    <property type="entry name" value="Lipase_GDSL_2"/>
    <property type="match status" value="1"/>
</dbReference>